<organism evidence="2 3">
    <name type="scientific">Trichogramma kaykai</name>
    <dbReference type="NCBI Taxonomy" id="54128"/>
    <lineage>
        <taxon>Eukaryota</taxon>
        <taxon>Metazoa</taxon>
        <taxon>Ecdysozoa</taxon>
        <taxon>Arthropoda</taxon>
        <taxon>Hexapoda</taxon>
        <taxon>Insecta</taxon>
        <taxon>Pterygota</taxon>
        <taxon>Neoptera</taxon>
        <taxon>Endopterygota</taxon>
        <taxon>Hymenoptera</taxon>
        <taxon>Apocrita</taxon>
        <taxon>Proctotrupomorpha</taxon>
        <taxon>Chalcidoidea</taxon>
        <taxon>Trichogrammatidae</taxon>
        <taxon>Trichogramma</taxon>
    </lineage>
</organism>
<protein>
    <submittedName>
        <fullName evidence="2">Uncharacterized protein</fullName>
    </submittedName>
</protein>
<dbReference type="SUPFAM" id="SSF55961">
    <property type="entry name" value="Bet v1-like"/>
    <property type="match status" value="1"/>
</dbReference>
<evidence type="ECO:0000313" key="2">
    <source>
        <dbReference type="EMBL" id="KAL3401625.1"/>
    </source>
</evidence>
<dbReference type="EMBL" id="JBJJXI010000045">
    <property type="protein sequence ID" value="KAL3401625.1"/>
    <property type="molecule type" value="Genomic_DNA"/>
</dbReference>
<evidence type="ECO:0000313" key="3">
    <source>
        <dbReference type="Proteomes" id="UP001627154"/>
    </source>
</evidence>
<feature type="chain" id="PRO_5044761661" evidence="1">
    <location>
        <begin position="19"/>
        <end position="204"/>
    </location>
</feature>
<dbReference type="AlphaFoldDB" id="A0ABD2X917"/>
<accession>A0ABD2X917</accession>
<name>A0ABD2X917_9HYME</name>
<proteinExistence type="predicted"/>
<evidence type="ECO:0000256" key="1">
    <source>
        <dbReference type="SAM" id="SignalP"/>
    </source>
</evidence>
<dbReference type="Proteomes" id="UP001627154">
    <property type="component" value="Unassembled WGS sequence"/>
</dbReference>
<reference evidence="2 3" key="1">
    <citation type="journal article" date="2024" name="bioRxiv">
        <title>A reference genome for Trichogramma kaykai: A tiny desert-dwelling parasitoid wasp with competing sex-ratio distorters.</title>
        <authorList>
            <person name="Culotta J."/>
            <person name="Lindsey A.R."/>
        </authorList>
    </citation>
    <scope>NUCLEOTIDE SEQUENCE [LARGE SCALE GENOMIC DNA]</scope>
    <source>
        <strain evidence="2 3">KSX58</strain>
    </source>
</reference>
<keyword evidence="3" id="KW-1185">Reference proteome</keyword>
<keyword evidence="1" id="KW-0732">Signal</keyword>
<gene>
    <name evidence="2" type="ORF">TKK_005431</name>
</gene>
<feature type="signal peptide" evidence="1">
    <location>
        <begin position="1"/>
        <end position="18"/>
    </location>
</feature>
<sequence>MATKLFFFGVILPFVSFAAFKISLIDVDPSDFPCHHQKQIKGDLEELFDFLVSPHALEKLLPWMRRLREADKRIIAVGKSYKAELELPLFGGRTTFVTIIDYKPSKFIVFEVSNDFLKQKIIIQLRGYHDRVLLIIDIHFRRNSVFFHYTIGYFFRRYLENRLMNSMQNVANVFESLERYQTFPNNNRLKYFIVKNKELRRVLK</sequence>
<comment type="caution">
    <text evidence="2">The sequence shown here is derived from an EMBL/GenBank/DDBJ whole genome shotgun (WGS) entry which is preliminary data.</text>
</comment>